<sequence>MSPAYFLTGTDTEIGKTFVTCALLHRARRDGLAAVGLKPIAAGTDAAGLNEDVENIRAASSVALPAALINPYCFAPPIAPHIAAAEAGVSIDFATIKAACTTARQQADWVVVEGVGGFCVPLGDRQGSDDLTVDLGLPVIMVVGMRLGCISHALLTAEAIATRGLHLAGWVANRIDPAMSRFEENLAALRARLAAPLLGVVPHAPAGGAAGAADYLRLPG</sequence>
<comment type="caution">
    <text evidence="2">Lacks conserved residue(s) required for the propagation of feature annotation.</text>
</comment>
<comment type="catalytic activity">
    <reaction evidence="2">
        <text>(7R,8S)-7,8-diammoniononanoate + CO2 + ATP = (4R,5S)-dethiobiotin + ADP + phosphate + 3 H(+)</text>
        <dbReference type="Rhea" id="RHEA:15805"/>
        <dbReference type="ChEBI" id="CHEBI:15378"/>
        <dbReference type="ChEBI" id="CHEBI:16526"/>
        <dbReference type="ChEBI" id="CHEBI:30616"/>
        <dbReference type="ChEBI" id="CHEBI:43474"/>
        <dbReference type="ChEBI" id="CHEBI:149469"/>
        <dbReference type="ChEBI" id="CHEBI:149473"/>
        <dbReference type="ChEBI" id="CHEBI:456216"/>
        <dbReference type="EC" id="6.3.3.3"/>
    </reaction>
</comment>
<dbReference type="Proteomes" id="UP001165384">
    <property type="component" value="Unassembled WGS sequence"/>
</dbReference>
<keyword evidence="1 2" id="KW-0093">Biotin biosynthesis</keyword>
<feature type="binding site" evidence="2">
    <location>
        <position position="52"/>
    </location>
    <ligand>
        <name>ATP</name>
        <dbReference type="ChEBI" id="CHEBI:30616"/>
    </ligand>
</feature>
<dbReference type="NCBIfam" id="TIGR00347">
    <property type="entry name" value="bioD"/>
    <property type="match status" value="1"/>
</dbReference>
<feature type="binding site" evidence="2">
    <location>
        <begin position="113"/>
        <end position="116"/>
    </location>
    <ligand>
        <name>ATP</name>
        <dbReference type="ChEBI" id="CHEBI:30616"/>
    </ligand>
</feature>
<comment type="cofactor">
    <cofactor evidence="2">
        <name>Mg(2+)</name>
        <dbReference type="ChEBI" id="CHEBI:18420"/>
    </cofactor>
</comment>
<dbReference type="HAMAP" id="MF_00336">
    <property type="entry name" value="BioD"/>
    <property type="match status" value="1"/>
</dbReference>
<protein>
    <recommendedName>
        <fullName evidence="2">ATP-dependent dethiobiotin synthetase BioD</fullName>
        <ecNumber evidence="2">6.3.3.3</ecNumber>
    </recommendedName>
    <alternativeName>
        <fullName evidence="2">DTB synthetase</fullName>
        <shortName evidence="2">DTBS</shortName>
    </alternativeName>
    <alternativeName>
        <fullName evidence="2">Dethiobiotin synthase</fullName>
    </alternativeName>
</protein>
<dbReference type="InterPro" id="IPR027417">
    <property type="entry name" value="P-loop_NTPase"/>
</dbReference>
<keyword evidence="2" id="KW-0479">Metal-binding</keyword>
<comment type="similarity">
    <text evidence="2">Belongs to the dethiobiotin synthetase family.</text>
</comment>
<proteinExistence type="inferred from homology"/>
<gene>
    <name evidence="2 3" type="primary">bioD</name>
    <name evidence="3" type="ORF">LZ012_14480</name>
</gene>
<dbReference type="RefSeq" id="WP_275711532.1">
    <property type="nucleotide sequence ID" value="NZ_JAKLTN010000002.1"/>
</dbReference>
<feature type="binding site" evidence="2">
    <location>
        <position position="113"/>
    </location>
    <ligand>
        <name>Mg(2+)</name>
        <dbReference type="ChEBI" id="CHEBI:18420"/>
    </ligand>
</feature>
<comment type="function">
    <text evidence="2">Catalyzes a mechanistically unusual reaction, the ATP-dependent insertion of CO2 between the N7 and N8 nitrogen atoms of 7,8-diaminopelargonic acid (DAPA, also called 7,8-diammoniononanoate) to form a ureido ring.</text>
</comment>
<evidence type="ECO:0000256" key="2">
    <source>
        <dbReference type="HAMAP-Rule" id="MF_00336"/>
    </source>
</evidence>
<dbReference type="GO" id="GO:0004141">
    <property type="term" value="F:dethiobiotin synthase activity"/>
    <property type="evidence" value="ECO:0007669"/>
    <property type="project" value="UniProtKB-EC"/>
</dbReference>
<dbReference type="EC" id="6.3.3.3" evidence="2"/>
<keyword evidence="2 3" id="KW-0436">Ligase</keyword>
<keyword evidence="2" id="KW-0067">ATP-binding</keyword>
<dbReference type="SUPFAM" id="SSF52540">
    <property type="entry name" value="P-loop containing nucleoside triphosphate hydrolases"/>
    <property type="match status" value="1"/>
</dbReference>
<dbReference type="Gene3D" id="3.40.50.300">
    <property type="entry name" value="P-loop containing nucleotide triphosphate hydrolases"/>
    <property type="match status" value="1"/>
</dbReference>
<dbReference type="CDD" id="cd03109">
    <property type="entry name" value="DTBS"/>
    <property type="match status" value="1"/>
</dbReference>
<dbReference type="InterPro" id="IPR004472">
    <property type="entry name" value="DTB_synth_BioD"/>
</dbReference>
<dbReference type="PIRSF" id="PIRSF006755">
    <property type="entry name" value="DTB_synth"/>
    <property type="match status" value="1"/>
</dbReference>
<keyword evidence="4" id="KW-1185">Reference proteome</keyword>
<feature type="binding site" evidence="2">
    <location>
        <position position="52"/>
    </location>
    <ligand>
        <name>Mg(2+)</name>
        <dbReference type="ChEBI" id="CHEBI:18420"/>
    </ligand>
</feature>
<organism evidence="3 4">
    <name type="scientific">Dechloromonas hankyongensis</name>
    <dbReference type="NCBI Taxonomy" id="2908002"/>
    <lineage>
        <taxon>Bacteria</taxon>
        <taxon>Pseudomonadati</taxon>
        <taxon>Pseudomonadota</taxon>
        <taxon>Betaproteobacteria</taxon>
        <taxon>Rhodocyclales</taxon>
        <taxon>Azonexaceae</taxon>
        <taxon>Dechloromonas</taxon>
    </lineage>
</organism>
<evidence type="ECO:0000313" key="3">
    <source>
        <dbReference type="EMBL" id="MCG2578199.1"/>
    </source>
</evidence>
<keyword evidence="2" id="KW-0547">Nucleotide-binding</keyword>
<dbReference type="Pfam" id="PF13500">
    <property type="entry name" value="AAA_26"/>
    <property type="match status" value="1"/>
</dbReference>
<evidence type="ECO:0000313" key="4">
    <source>
        <dbReference type="Proteomes" id="UP001165384"/>
    </source>
</evidence>
<keyword evidence="2" id="KW-0460">Magnesium</keyword>
<dbReference type="EMBL" id="JAKLTN010000002">
    <property type="protein sequence ID" value="MCG2578199.1"/>
    <property type="molecule type" value="Genomic_DNA"/>
</dbReference>
<dbReference type="PANTHER" id="PTHR43210:SF5">
    <property type="entry name" value="DETHIOBIOTIN SYNTHETASE"/>
    <property type="match status" value="1"/>
</dbReference>
<accession>A0ABS9K553</accession>
<reference evidence="3" key="1">
    <citation type="submission" date="2022-01" db="EMBL/GenBank/DDBJ databases">
        <authorList>
            <person name="Jo J.-H."/>
            <person name="Im W.-T."/>
        </authorList>
    </citation>
    <scope>NUCLEOTIDE SEQUENCE</scope>
    <source>
        <strain evidence="3">XY25</strain>
    </source>
</reference>
<feature type="binding site" evidence="2">
    <location>
        <begin position="173"/>
        <end position="174"/>
    </location>
    <ligand>
        <name>ATP</name>
        <dbReference type="ChEBI" id="CHEBI:30616"/>
    </ligand>
</feature>
<feature type="binding site" evidence="2">
    <location>
        <position position="17"/>
    </location>
    <ligand>
        <name>Mg(2+)</name>
        <dbReference type="ChEBI" id="CHEBI:18420"/>
    </ligand>
</feature>
<comment type="caution">
    <text evidence="3">The sequence shown here is derived from an EMBL/GenBank/DDBJ whole genome shotgun (WGS) entry which is preliminary data.</text>
</comment>
<feature type="active site" evidence="2">
    <location>
        <position position="38"/>
    </location>
</feature>
<feature type="binding site" evidence="2">
    <location>
        <begin position="13"/>
        <end position="18"/>
    </location>
    <ligand>
        <name>ATP</name>
        <dbReference type="ChEBI" id="CHEBI:30616"/>
    </ligand>
</feature>
<comment type="pathway">
    <text evidence="2">Cofactor biosynthesis; biotin biosynthesis; biotin from 7,8-diaminononanoate: step 1/2.</text>
</comment>
<dbReference type="PANTHER" id="PTHR43210">
    <property type="entry name" value="DETHIOBIOTIN SYNTHETASE"/>
    <property type="match status" value="1"/>
</dbReference>
<evidence type="ECO:0000256" key="1">
    <source>
        <dbReference type="ARBA" id="ARBA00022756"/>
    </source>
</evidence>
<keyword evidence="2" id="KW-0963">Cytoplasm</keyword>
<name>A0ABS9K553_9RHOO</name>
<comment type="subunit">
    <text evidence="2">Homodimer.</text>
</comment>
<comment type="subcellular location">
    <subcellularLocation>
        <location evidence="2">Cytoplasm</location>
    </subcellularLocation>
</comment>